<dbReference type="EMBL" id="CP046908">
    <property type="protein sequence ID" value="QGZ34143.1"/>
    <property type="molecule type" value="Genomic_DNA"/>
</dbReference>
<dbReference type="Gene3D" id="3.40.50.2000">
    <property type="entry name" value="Glycogen Phosphorylase B"/>
    <property type="match status" value="2"/>
</dbReference>
<protein>
    <submittedName>
        <fullName evidence="2">Glycosyltransferase</fullName>
    </submittedName>
</protein>
<organism evidence="2 3">
    <name type="scientific">Stappia indica</name>
    <dbReference type="NCBI Taxonomy" id="538381"/>
    <lineage>
        <taxon>Bacteria</taxon>
        <taxon>Pseudomonadati</taxon>
        <taxon>Pseudomonadota</taxon>
        <taxon>Alphaproteobacteria</taxon>
        <taxon>Hyphomicrobiales</taxon>
        <taxon>Stappiaceae</taxon>
        <taxon>Stappia</taxon>
    </lineage>
</organism>
<name>A0A857C5C4_9HYPH</name>
<evidence type="ECO:0000313" key="2">
    <source>
        <dbReference type="EMBL" id="QGZ34143.1"/>
    </source>
</evidence>
<reference evidence="2 3" key="1">
    <citation type="submission" date="2019-12" db="EMBL/GenBank/DDBJ databases">
        <title>The genome of Stappia indica PHM037.</title>
        <authorList>
            <person name="Kacar D."/>
            <person name="Galan B."/>
            <person name="Canedo L."/>
            <person name="Rodriguez P."/>
            <person name="de la Calle F."/>
            <person name="Garcia J.L."/>
        </authorList>
    </citation>
    <scope>NUCLEOTIDE SEQUENCE [LARGE SCALE GENOMIC DNA]</scope>
    <source>
        <strain evidence="2 3">PHM037</strain>
    </source>
</reference>
<keyword evidence="2" id="KW-0808">Transferase</keyword>
<dbReference type="InterPro" id="IPR028098">
    <property type="entry name" value="Glyco_trans_4-like_N"/>
</dbReference>
<dbReference type="Pfam" id="PF13439">
    <property type="entry name" value="Glyco_transf_4"/>
    <property type="match status" value="1"/>
</dbReference>
<sequence length="348" mass="38110">MKSLLIVTDAWHPQINGVVRSIERTVDELRRMGVPVEVLSPADFFTVPCPTYSEIRLSLTTPYALRRRIVAGGYDHLHIATEGPLGLMAARVARMLDLAYTTSYHTRFPEYLSARMPVPVSWSYAWLRRFHNAGQGCMVATSTLEQDLAARGFANLMRWSRGVDHELFCPREGSVLPETLVGPVFMYVGRVSVEKNIAAFLDLELPGTKVVVGDGPQLAELRARYPQVLFTGSKTGEDLARHYSSADVVVFPSRTDTFGNVLLEALAAGVPVAAYPVMGPLDILQGTGAGVLDEDLGKAAVAALAIPRQRCRELALSYSWEASTRQFLRNCLQASGQAQTQTQTRGAA</sequence>
<evidence type="ECO:0000313" key="3">
    <source>
        <dbReference type="Proteomes" id="UP000435648"/>
    </source>
</evidence>
<accession>A0A857C5C4</accession>
<dbReference type="SUPFAM" id="SSF53756">
    <property type="entry name" value="UDP-Glycosyltransferase/glycogen phosphorylase"/>
    <property type="match status" value="1"/>
</dbReference>
<feature type="domain" description="Glycosyltransferase subfamily 4-like N-terminal" evidence="1">
    <location>
        <begin position="15"/>
        <end position="166"/>
    </location>
</feature>
<dbReference type="Proteomes" id="UP000435648">
    <property type="component" value="Chromosome"/>
</dbReference>
<gene>
    <name evidence="2" type="ORF">GH266_06235</name>
</gene>
<dbReference type="GO" id="GO:0016757">
    <property type="term" value="F:glycosyltransferase activity"/>
    <property type="evidence" value="ECO:0007669"/>
    <property type="project" value="UniProtKB-ARBA"/>
</dbReference>
<dbReference type="KEGG" id="siw:GH266_06235"/>
<dbReference type="AlphaFoldDB" id="A0A857C5C4"/>
<proteinExistence type="predicted"/>
<dbReference type="PANTHER" id="PTHR45947:SF3">
    <property type="entry name" value="SULFOQUINOVOSYL TRANSFERASE SQD2"/>
    <property type="match status" value="1"/>
</dbReference>
<dbReference type="RefSeq" id="WP_158193126.1">
    <property type="nucleotide sequence ID" value="NZ_CP046908.1"/>
</dbReference>
<dbReference type="Pfam" id="PF13692">
    <property type="entry name" value="Glyco_trans_1_4"/>
    <property type="match status" value="1"/>
</dbReference>
<dbReference type="CDD" id="cd03814">
    <property type="entry name" value="GT4-like"/>
    <property type="match status" value="1"/>
</dbReference>
<evidence type="ECO:0000259" key="1">
    <source>
        <dbReference type="Pfam" id="PF13439"/>
    </source>
</evidence>
<dbReference type="PANTHER" id="PTHR45947">
    <property type="entry name" value="SULFOQUINOVOSYL TRANSFERASE SQD2"/>
    <property type="match status" value="1"/>
</dbReference>
<dbReference type="OrthoDB" id="9790710at2"/>
<dbReference type="InterPro" id="IPR050194">
    <property type="entry name" value="Glycosyltransferase_grp1"/>
</dbReference>